<evidence type="ECO:0000256" key="4">
    <source>
        <dbReference type="ARBA" id="ARBA00022679"/>
    </source>
</evidence>
<dbReference type="InterPro" id="IPR035965">
    <property type="entry name" value="PAS-like_dom_sf"/>
</dbReference>
<evidence type="ECO:0000256" key="7">
    <source>
        <dbReference type="ARBA" id="ARBA00023136"/>
    </source>
</evidence>
<dbReference type="FunFam" id="3.30.565.10:FF:000006">
    <property type="entry name" value="Sensor histidine kinase WalK"/>
    <property type="match status" value="1"/>
</dbReference>
<keyword evidence="7" id="KW-0472">Membrane</keyword>
<dbReference type="CDD" id="cd00130">
    <property type="entry name" value="PAS"/>
    <property type="match status" value="1"/>
</dbReference>
<dbReference type="InterPro" id="IPR003594">
    <property type="entry name" value="HATPase_dom"/>
</dbReference>
<evidence type="ECO:0000259" key="8">
    <source>
        <dbReference type="PROSITE" id="PS50109"/>
    </source>
</evidence>
<dbReference type="PRINTS" id="PR00344">
    <property type="entry name" value="BCTRLSENSOR"/>
</dbReference>
<dbReference type="Pfam" id="PF13426">
    <property type="entry name" value="PAS_9"/>
    <property type="match status" value="1"/>
</dbReference>
<evidence type="ECO:0000256" key="3">
    <source>
        <dbReference type="ARBA" id="ARBA00022553"/>
    </source>
</evidence>
<dbReference type="Gene3D" id="3.30.565.10">
    <property type="entry name" value="Histidine kinase-like ATPase, C-terminal domain"/>
    <property type="match status" value="1"/>
</dbReference>
<dbReference type="RefSeq" id="WP_135804056.1">
    <property type="nucleotide sequence ID" value="NZ_SRPF01000004.1"/>
</dbReference>
<dbReference type="Pfam" id="PF01590">
    <property type="entry name" value="GAF"/>
    <property type="match status" value="2"/>
</dbReference>
<dbReference type="SUPFAM" id="SSF47384">
    <property type="entry name" value="Homodimeric domain of signal transducing histidine kinase"/>
    <property type="match status" value="1"/>
</dbReference>
<keyword evidence="6" id="KW-0902">Two-component regulatory system</keyword>
<dbReference type="GO" id="GO:0000155">
    <property type="term" value="F:phosphorelay sensor kinase activity"/>
    <property type="evidence" value="ECO:0007669"/>
    <property type="project" value="InterPro"/>
</dbReference>
<keyword evidence="12" id="KW-1185">Reference proteome</keyword>
<keyword evidence="3" id="KW-0597">Phosphoprotein</keyword>
<dbReference type="InterPro" id="IPR001610">
    <property type="entry name" value="PAC"/>
</dbReference>
<dbReference type="SMART" id="SM00387">
    <property type="entry name" value="HATPase_c"/>
    <property type="match status" value="1"/>
</dbReference>
<evidence type="ECO:0000313" key="11">
    <source>
        <dbReference type="EMBL" id="TGN38831.1"/>
    </source>
</evidence>
<dbReference type="InterPro" id="IPR000700">
    <property type="entry name" value="PAS-assoc_C"/>
</dbReference>
<evidence type="ECO:0000256" key="1">
    <source>
        <dbReference type="ARBA" id="ARBA00000085"/>
    </source>
</evidence>
<dbReference type="NCBIfam" id="TIGR00229">
    <property type="entry name" value="sensory_box"/>
    <property type="match status" value="2"/>
</dbReference>
<dbReference type="SUPFAM" id="SSF55785">
    <property type="entry name" value="PYP-like sensor domain (PAS domain)"/>
    <property type="match status" value="3"/>
</dbReference>
<dbReference type="SMART" id="SM00388">
    <property type="entry name" value="HisKA"/>
    <property type="match status" value="1"/>
</dbReference>
<reference evidence="11 12" key="1">
    <citation type="submission" date="2019-04" db="EMBL/GenBank/DDBJ databases">
        <authorList>
            <person name="Park S."/>
            <person name="Yoon J.-H."/>
        </authorList>
    </citation>
    <scope>NUCLEOTIDE SEQUENCE [LARGE SCALE GENOMIC DNA]</scope>
    <source>
        <strain evidence="11 12">HJM-18</strain>
    </source>
</reference>
<evidence type="ECO:0000259" key="9">
    <source>
        <dbReference type="PROSITE" id="PS50112"/>
    </source>
</evidence>
<accession>A0A4Z1BP59</accession>
<feature type="domain" description="Histidine kinase" evidence="8">
    <location>
        <begin position="725"/>
        <end position="943"/>
    </location>
</feature>
<dbReference type="CDD" id="cd16922">
    <property type="entry name" value="HATPase_EvgS-ArcB-TorS-like"/>
    <property type="match status" value="1"/>
</dbReference>
<feature type="domain" description="PAC" evidence="10">
    <location>
        <begin position="250"/>
        <end position="303"/>
    </location>
</feature>
<dbReference type="OrthoDB" id="9804645at2"/>
<dbReference type="InterPro" id="IPR036097">
    <property type="entry name" value="HisK_dim/P_sf"/>
</dbReference>
<dbReference type="PROSITE" id="PS50113">
    <property type="entry name" value="PAC"/>
    <property type="match status" value="2"/>
</dbReference>
<protein>
    <recommendedName>
        <fullName evidence="2">histidine kinase</fullName>
        <ecNumber evidence="2">2.7.13.3</ecNumber>
    </recommendedName>
</protein>
<dbReference type="PROSITE" id="PS50109">
    <property type="entry name" value="HIS_KIN"/>
    <property type="match status" value="1"/>
</dbReference>
<sequence>MKTPDWPANELDRQSAVDATRLLDTQSEERFDRFTRMATAALRTPIALVTLVDRDRQWFKSCVGLAVAETPRDISFCGHAINQSELLVVEDTHEDDRFRDNPLVTGDPSIRFYAGAPLRNRSGFRLGTLCVIDRSPRRFDKEEQRMLRDIADCIELEIENQEASEYLTELKKSERRSRAVIEGTRIGTWQWNVQTGDTVFNERWANICGYRLEELEPVSIQTWLALGHPDDLAGSEHMLNEHFAGRLPEYDFQCRMRHKDGHWVWVHDRGQVMEWTDKGEPLMMFGTHADITKEKENLERIQQQNSAFGILNELALDQEPDDDIRIGKALRLASEFLKLPIAIVSEITSRVYSVRYFIAPDDSGLAPNVSFPLEHTYCSLLLQTRESLAINHMAESINRHHPCYDHFGLESYVAAPIFVRNQLFGTLNFSSPEPRKTPFTDTEVTFVTLLARWVAGVLERKQSFQMLTKLVDQTPGMLYQFQLWPDGRSAFPFSSPHIRDIYGVESHEVREDASAAFDQIHPNDVADVAASIDHSAKTLSIWQDQYRVRSQHSAGEWRWVEGKAVPERMPDDSIIWHGYIADIDNQKRVELALKESEAQLRRLFELSPIGIALIDYESGTFLDVNDALLKPTGFNRQALMSRGFHELLSEEFDNSRGALIENLERDERFGPLELQIRNSKGSGFPALVQGVRIRDSHGRRLVWTLVEDISERKKVDRMKNEFISTVSHELRTPLTSITGGLGLIAGGAFGNLPDKVGQMASIAYRNATHLKHLVDDLLDMEKLVSGKLVMTIQPEPPLALIEESVEKFSYANDPQISVNIKDSVKEAKVRADRVRINQALTNLLSNAVKFSPKGGVVKVSVEPWGQKLRISVTDQGPGVPEAFKPRLFEKFAQADGSATRSKGGTGLGLAITREIMAQMGGDVGFESIEGAGATFWLELPIEKTR</sequence>
<dbReference type="InterPro" id="IPR005467">
    <property type="entry name" value="His_kinase_dom"/>
</dbReference>
<dbReference type="SMART" id="SM00065">
    <property type="entry name" value="GAF"/>
    <property type="match status" value="2"/>
</dbReference>
<dbReference type="Pfam" id="PF00512">
    <property type="entry name" value="HisKA"/>
    <property type="match status" value="1"/>
</dbReference>
<evidence type="ECO:0000256" key="2">
    <source>
        <dbReference type="ARBA" id="ARBA00012438"/>
    </source>
</evidence>
<dbReference type="InterPro" id="IPR050736">
    <property type="entry name" value="Sensor_HK_Regulatory"/>
</dbReference>
<evidence type="ECO:0000256" key="5">
    <source>
        <dbReference type="ARBA" id="ARBA00022777"/>
    </source>
</evidence>
<dbReference type="AlphaFoldDB" id="A0A4Z1BP59"/>
<dbReference type="PANTHER" id="PTHR43711:SF30">
    <property type="entry name" value="HISTIDINE KINASE"/>
    <property type="match status" value="1"/>
</dbReference>
<dbReference type="SMART" id="SM00086">
    <property type="entry name" value="PAC"/>
    <property type="match status" value="3"/>
</dbReference>
<dbReference type="PROSITE" id="PS50112">
    <property type="entry name" value="PAS"/>
    <property type="match status" value="1"/>
</dbReference>
<dbReference type="InterPro" id="IPR003018">
    <property type="entry name" value="GAF"/>
</dbReference>
<comment type="catalytic activity">
    <reaction evidence="1">
        <text>ATP + protein L-histidine = ADP + protein N-phospho-L-histidine.</text>
        <dbReference type="EC" id="2.7.13.3"/>
    </reaction>
</comment>
<organism evidence="11 12">
    <name type="scientific">Marinobacter confluentis</name>
    <dbReference type="NCBI Taxonomy" id="1697557"/>
    <lineage>
        <taxon>Bacteria</taxon>
        <taxon>Pseudomonadati</taxon>
        <taxon>Pseudomonadota</taxon>
        <taxon>Gammaproteobacteria</taxon>
        <taxon>Pseudomonadales</taxon>
        <taxon>Marinobacteraceae</taxon>
        <taxon>Marinobacter</taxon>
    </lineage>
</organism>
<keyword evidence="4" id="KW-0808">Transferase</keyword>
<dbReference type="EC" id="2.7.13.3" evidence="2"/>
<dbReference type="InterPro" id="IPR036890">
    <property type="entry name" value="HATPase_C_sf"/>
</dbReference>
<evidence type="ECO:0000313" key="12">
    <source>
        <dbReference type="Proteomes" id="UP000298325"/>
    </source>
</evidence>
<evidence type="ECO:0000256" key="6">
    <source>
        <dbReference type="ARBA" id="ARBA00023012"/>
    </source>
</evidence>
<dbReference type="InterPro" id="IPR029016">
    <property type="entry name" value="GAF-like_dom_sf"/>
</dbReference>
<dbReference type="InterPro" id="IPR004358">
    <property type="entry name" value="Sig_transdc_His_kin-like_C"/>
</dbReference>
<dbReference type="InterPro" id="IPR000014">
    <property type="entry name" value="PAS"/>
</dbReference>
<feature type="domain" description="PAS" evidence="9">
    <location>
        <begin position="596"/>
        <end position="651"/>
    </location>
</feature>
<dbReference type="Gene3D" id="3.30.450.20">
    <property type="entry name" value="PAS domain"/>
    <property type="match status" value="3"/>
</dbReference>
<dbReference type="EMBL" id="SRPF01000004">
    <property type="protein sequence ID" value="TGN38831.1"/>
    <property type="molecule type" value="Genomic_DNA"/>
</dbReference>
<dbReference type="InterPro" id="IPR003661">
    <property type="entry name" value="HisK_dim/P_dom"/>
</dbReference>
<dbReference type="FunFam" id="1.10.287.130:FF:000001">
    <property type="entry name" value="Two-component sensor histidine kinase"/>
    <property type="match status" value="1"/>
</dbReference>
<dbReference type="SUPFAM" id="SSF55874">
    <property type="entry name" value="ATPase domain of HSP90 chaperone/DNA topoisomerase II/histidine kinase"/>
    <property type="match status" value="1"/>
</dbReference>
<dbReference type="CDD" id="cd00082">
    <property type="entry name" value="HisKA"/>
    <property type="match status" value="1"/>
</dbReference>
<dbReference type="Gene3D" id="1.10.287.130">
    <property type="match status" value="1"/>
</dbReference>
<dbReference type="SMART" id="SM00091">
    <property type="entry name" value="PAS"/>
    <property type="match status" value="3"/>
</dbReference>
<dbReference type="Pfam" id="PF08447">
    <property type="entry name" value="PAS_3"/>
    <property type="match status" value="2"/>
</dbReference>
<gene>
    <name evidence="11" type="ORF">E5Q11_13950</name>
</gene>
<dbReference type="InterPro" id="IPR013655">
    <property type="entry name" value="PAS_fold_3"/>
</dbReference>
<dbReference type="SUPFAM" id="SSF55781">
    <property type="entry name" value="GAF domain-like"/>
    <property type="match status" value="2"/>
</dbReference>
<name>A0A4Z1BP59_9GAMM</name>
<dbReference type="PANTHER" id="PTHR43711">
    <property type="entry name" value="TWO-COMPONENT HISTIDINE KINASE"/>
    <property type="match status" value="1"/>
</dbReference>
<comment type="caution">
    <text evidence="11">The sequence shown here is derived from an EMBL/GenBank/DDBJ whole genome shotgun (WGS) entry which is preliminary data.</text>
</comment>
<dbReference type="Pfam" id="PF02518">
    <property type="entry name" value="HATPase_c"/>
    <property type="match status" value="1"/>
</dbReference>
<keyword evidence="5" id="KW-0418">Kinase</keyword>
<dbReference type="Gene3D" id="3.30.450.40">
    <property type="match status" value="2"/>
</dbReference>
<dbReference type="GO" id="GO:0005886">
    <property type="term" value="C:plasma membrane"/>
    <property type="evidence" value="ECO:0007669"/>
    <property type="project" value="UniProtKB-ARBA"/>
</dbReference>
<feature type="domain" description="PAC" evidence="10">
    <location>
        <begin position="670"/>
        <end position="721"/>
    </location>
</feature>
<dbReference type="Proteomes" id="UP000298325">
    <property type="component" value="Unassembled WGS sequence"/>
</dbReference>
<proteinExistence type="predicted"/>
<evidence type="ECO:0000259" key="10">
    <source>
        <dbReference type="PROSITE" id="PS50113"/>
    </source>
</evidence>